<dbReference type="InterPro" id="IPR005064">
    <property type="entry name" value="BUG"/>
</dbReference>
<proteinExistence type="inferred from homology"/>
<evidence type="ECO:0000313" key="2">
    <source>
        <dbReference type="EMBL" id="SAK62468.1"/>
    </source>
</evidence>
<dbReference type="Pfam" id="PF03401">
    <property type="entry name" value="TctC"/>
    <property type="match status" value="1"/>
</dbReference>
<protein>
    <submittedName>
        <fullName evidence="2">Tripartite tricarboxylate transporter family receptor</fullName>
    </submittedName>
</protein>
<name>A0A158AWY4_9BURK</name>
<dbReference type="PANTHER" id="PTHR42928">
    <property type="entry name" value="TRICARBOXYLATE-BINDING PROTEIN"/>
    <property type="match status" value="1"/>
</dbReference>
<comment type="similarity">
    <text evidence="1">Belongs to the UPF0065 (bug) family.</text>
</comment>
<dbReference type="AlphaFoldDB" id="A0A158AWY4"/>
<gene>
    <name evidence="2" type="ORF">AWB83_02499</name>
</gene>
<comment type="caution">
    <text evidence="2">The sequence shown here is derived from an EMBL/GenBank/DDBJ whole genome shotgun (WGS) entry which is preliminary data.</text>
</comment>
<reference evidence="2" key="1">
    <citation type="submission" date="2016-01" db="EMBL/GenBank/DDBJ databases">
        <authorList>
            <person name="Peeters C."/>
        </authorList>
    </citation>
    <scope>NUCLEOTIDE SEQUENCE [LARGE SCALE GENOMIC DNA]</scope>
    <source>
        <strain evidence="2">LMG 29326</strain>
    </source>
</reference>
<dbReference type="Proteomes" id="UP000054978">
    <property type="component" value="Unassembled WGS sequence"/>
</dbReference>
<dbReference type="STRING" id="1777144.AWB83_02499"/>
<dbReference type="Gene3D" id="3.40.190.10">
    <property type="entry name" value="Periplasmic binding protein-like II"/>
    <property type="match status" value="1"/>
</dbReference>
<sequence>MIGRPNCSRFFAFFRGFEREFECALCDAERNRRRAHALRVIRVHEAGESRFAATGRRDFVNVPNYFAVSPAAKIDSLGQLISYAKQNPGKATCATSVVGTSPFLSCELFKRMAGVQMTTVPYQGGIPAIQDAIGGRVTVAVVSEALPYINNHQLTGVAVTSAKPSSLTPDLPAVAQSVPGYDATSWYAPFMRPVDATTR</sequence>
<dbReference type="PANTHER" id="PTHR42928:SF5">
    <property type="entry name" value="BLR1237 PROTEIN"/>
    <property type="match status" value="1"/>
</dbReference>
<evidence type="ECO:0000313" key="3">
    <source>
        <dbReference type="Proteomes" id="UP000054978"/>
    </source>
</evidence>
<evidence type="ECO:0000256" key="1">
    <source>
        <dbReference type="ARBA" id="ARBA00006987"/>
    </source>
</evidence>
<accession>A0A158AWY4</accession>
<organism evidence="2 3">
    <name type="scientific">Caballeronia ptereochthonis</name>
    <dbReference type="NCBI Taxonomy" id="1777144"/>
    <lineage>
        <taxon>Bacteria</taxon>
        <taxon>Pseudomonadati</taxon>
        <taxon>Pseudomonadota</taxon>
        <taxon>Betaproteobacteria</taxon>
        <taxon>Burkholderiales</taxon>
        <taxon>Burkholderiaceae</taxon>
        <taxon>Caballeronia</taxon>
    </lineage>
</organism>
<dbReference type="EMBL" id="FCOB02000010">
    <property type="protein sequence ID" value="SAK62468.1"/>
    <property type="molecule type" value="Genomic_DNA"/>
</dbReference>
<keyword evidence="2" id="KW-0675">Receptor</keyword>
<keyword evidence="3" id="KW-1185">Reference proteome</keyword>